<dbReference type="RefSeq" id="WP_030351066.1">
    <property type="nucleotide sequence ID" value="NZ_AZSP01000030.1"/>
</dbReference>
<dbReference type="AlphaFoldDB" id="A0A2T7TE23"/>
<keyword evidence="2" id="KW-1185">Reference proteome</keyword>
<accession>A0A2T7TE23</accession>
<dbReference type="EMBL" id="AZSP01000030">
    <property type="protein sequence ID" value="PVE13393.1"/>
    <property type="molecule type" value="Genomic_DNA"/>
</dbReference>
<protein>
    <recommendedName>
        <fullName evidence="3">PBS lyase</fullName>
    </recommendedName>
</protein>
<reference evidence="1 2" key="1">
    <citation type="submission" date="2013-12" db="EMBL/GenBank/DDBJ databases">
        <title>Annotated genome of Streptomyces scopuliridis.</title>
        <authorList>
            <person name="Olson J.B."/>
        </authorList>
    </citation>
    <scope>NUCLEOTIDE SEQUENCE [LARGE SCALE GENOMIC DNA]</scope>
    <source>
        <strain evidence="1 2">RB72</strain>
    </source>
</reference>
<dbReference type="STRING" id="1440053.GCA_000718095_01921"/>
<evidence type="ECO:0008006" key="3">
    <source>
        <dbReference type="Google" id="ProtNLM"/>
    </source>
</evidence>
<comment type="caution">
    <text evidence="1">The sequence shown here is derived from an EMBL/GenBank/DDBJ whole genome shotgun (WGS) entry which is preliminary data.</text>
</comment>
<gene>
    <name evidence="1" type="ORF">Y717_18740</name>
</gene>
<evidence type="ECO:0000313" key="1">
    <source>
        <dbReference type="EMBL" id="PVE13393.1"/>
    </source>
</evidence>
<dbReference type="Proteomes" id="UP000245992">
    <property type="component" value="Unassembled WGS sequence"/>
</dbReference>
<evidence type="ECO:0000313" key="2">
    <source>
        <dbReference type="Proteomes" id="UP000245992"/>
    </source>
</evidence>
<dbReference type="OrthoDB" id="4228720at2"/>
<name>A0A2T7TE23_9ACTN</name>
<proteinExistence type="predicted"/>
<organism evidence="1 2">
    <name type="scientific">Streptomyces scopuliridis RB72</name>
    <dbReference type="NCBI Taxonomy" id="1440053"/>
    <lineage>
        <taxon>Bacteria</taxon>
        <taxon>Bacillati</taxon>
        <taxon>Actinomycetota</taxon>
        <taxon>Actinomycetes</taxon>
        <taxon>Kitasatosporales</taxon>
        <taxon>Streptomycetaceae</taxon>
        <taxon>Streptomyces</taxon>
    </lineage>
</organism>
<sequence length="168" mass="18590">MRASFIELARHDWAGLRCGCRESGAHLPETFTRLLEARSVEETVGYGLAGHLEEQSMLFQVAPHAVPVILAALAEDLPPFVRGHLLTMLWQLVTGESHLSESEAGEPELEEECCAAAREGIWLLYREAVSGDTETALDILEFVDPDTDRFEAFRSATAARAGKRLPRE</sequence>